<dbReference type="GO" id="GO:0045152">
    <property type="term" value="F:antisigma factor binding"/>
    <property type="evidence" value="ECO:0007669"/>
    <property type="project" value="TreeGrafter"/>
</dbReference>
<protein>
    <submittedName>
        <fullName evidence="7">Sigma-E factor regulatory protein RseB</fullName>
    </submittedName>
</protein>
<dbReference type="CDD" id="cd16327">
    <property type="entry name" value="RseB"/>
    <property type="match status" value="1"/>
</dbReference>
<comment type="similarity">
    <text evidence="2">Belongs to the RseB family.</text>
</comment>
<dbReference type="AlphaFoldDB" id="A0A3B0M148"/>
<organism evidence="7">
    <name type="scientific">Arsenophonus endosymbiont of Trialeurodes vaporariorum</name>
    <dbReference type="NCBI Taxonomy" id="235567"/>
    <lineage>
        <taxon>Bacteria</taxon>
        <taxon>Pseudomonadati</taxon>
        <taxon>Pseudomonadota</taxon>
        <taxon>Gammaproteobacteria</taxon>
        <taxon>Enterobacterales</taxon>
        <taxon>Morganellaceae</taxon>
        <taxon>Arsenophonus</taxon>
    </lineage>
</organism>
<evidence type="ECO:0000256" key="1">
    <source>
        <dbReference type="ARBA" id="ARBA00004418"/>
    </source>
</evidence>
<dbReference type="PANTHER" id="PTHR38782">
    <property type="match status" value="1"/>
</dbReference>
<evidence type="ECO:0000259" key="5">
    <source>
        <dbReference type="Pfam" id="PF03888"/>
    </source>
</evidence>
<evidence type="ECO:0000256" key="4">
    <source>
        <dbReference type="ARBA" id="ARBA00022764"/>
    </source>
</evidence>
<feature type="domain" description="MucB/RseB C-terminal" evidence="6">
    <location>
        <begin position="220"/>
        <end position="313"/>
    </location>
</feature>
<dbReference type="InterPro" id="IPR033434">
    <property type="entry name" value="MucB/RseB_N"/>
</dbReference>
<name>A0A3B0M148_9GAMM</name>
<dbReference type="PIRSF" id="PIRSF005427">
    <property type="entry name" value="RseB"/>
    <property type="match status" value="1"/>
</dbReference>
<evidence type="ECO:0000313" key="7">
    <source>
        <dbReference type="EMBL" id="SSW96381.1"/>
    </source>
</evidence>
<comment type="subcellular location">
    <subcellularLocation>
        <location evidence="1">Periplasm</location>
    </subcellularLocation>
</comment>
<evidence type="ECO:0000259" key="6">
    <source>
        <dbReference type="Pfam" id="PF17188"/>
    </source>
</evidence>
<keyword evidence="4" id="KW-0574">Periplasm</keyword>
<dbReference type="Gene3D" id="3.30.200.100">
    <property type="entry name" value="MucB/RseB, C-terminal domain"/>
    <property type="match status" value="1"/>
</dbReference>
<dbReference type="Pfam" id="PF17188">
    <property type="entry name" value="MucB_RseB_C"/>
    <property type="match status" value="1"/>
</dbReference>
<dbReference type="GO" id="GO:0030288">
    <property type="term" value="C:outer membrane-bounded periplasmic space"/>
    <property type="evidence" value="ECO:0007669"/>
    <property type="project" value="TreeGrafter"/>
</dbReference>
<proteinExistence type="inferred from homology"/>
<reference evidence="7" key="1">
    <citation type="submission" date="2018-04" db="EMBL/GenBank/DDBJ databases">
        <authorList>
            <person name="Go L.Y."/>
            <person name="Mitchell J.A."/>
        </authorList>
    </citation>
    <scope>NUCLEOTIDE SEQUENCE</scope>
    <source>
        <strain evidence="7">ARTV</strain>
    </source>
</reference>
<feature type="domain" description="MucB/RseB N-terminal" evidence="5">
    <location>
        <begin position="27"/>
        <end position="194"/>
    </location>
</feature>
<dbReference type="NCBIfam" id="NF006990">
    <property type="entry name" value="PRK09455.1"/>
    <property type="match status" value="1"/>
</dbReference>
<evidence type="ECO:0000256" key="3">
    <source>
        <dbReference type="ARBA" id="ARBA00022729"/>
    </source>
</evidence>
<evidence type="ECO:0000256" key="2">
    <source>
        <dbReference type="ARBA" id="ARBA00008150"/>
    </source>
</evidence>
<dbReference type="PANTHER" id="PTHR38782:SF1">
    <property type="entry name" value="SIGMA-E FACTOR REGULATORY PROTEIN RSEB"/>
    <property type="match status" value="1"/>
</dbReference>
<dbReference type="InterPro" id="IPR038484">
    <property type="entry name" value="MucB/RseB_C_sf"/>
</dbReference>
<accession>A0A3B0M148</accession>
<dbReference type="InterPro" id="IPR033436">
    <property type="entry name" value="MucB/RseB_C"/>
</dbReference>
<sequence length="321" mass="36065" precursor="true">MKHWLSALFFLPGGLLLPLHSYAKELSAETLLTDMGNAVKSLPYELSFIIANPQGITPIRYRNVIIDNKPIAQMMQMDNSRREIIQKGNQVSYFEPGFDSFSSEGAYIVDYLPSIVFANFTKLQSYYNFIKLGRTHIGDITCQVIRVIPKDNSRFSYILLIDEKSKLPLRIDLLDSKNEILEQCRVVSVAFNSQALLKSMHVIASLNLPPLLLIPKSITKRFNWQINQLPLGFEEISRSCKEIAANESLEAMLFSDGLFSFSINVTKAGERQLSEKPFRKGGLTIYTVIKGQYEVTVIGQLPLLTASQIAANVSFKEASNG</sequence>
<dbReference type="Gene3D" id="2.50.20.10">
    <property type="entry name" value="Lipoprotein localisation LolA/LolB/LppX"/>
    <property type="match status" value="1"/>
</dbReference>
<dbReference type="InterPro" id="IPR005588">
    <property type="entry name" value="MucB_RseB"/>
</dbReference>
<dbReference type="Pfam" id="PF03888">
    <property type="entry name" value="MucB_RseB"/>
    <property type="match status" value="1"/>
</dbReference>
<keyword evidence="3" id="KW-0732">Signal</keyword>
<dbReference type="EMBL" id="UFQR01000014">
    <property type="protein sequence ID" value="SSW96381.1"/>
    <property type="molecule type" value="Genomic_DNA"/>
</dbReference>
<dbReference type="GO" id="GO:0032885">
    <property type="term" value="P:regulation of polysaccharide biosynthetic process"/>
    <property type="evidence" value="ECO:0007669"/>
    <property type="project" value="TreeGrafter"/>
</dbReference>
<gene>
    <name evidence="7" type="primary">rseB</name>
    <name evidence="7" type="ORF">ARTV_2771</name>
</gene>